<gene>
    <name evidence="2" type="ORF">GCM10010916_42870</name>
</gene>
<reference evidence="2" key="2">
    <citation type="submission" date="2020-09" db="EMBL/GenBank/DDBJ databases">
        <authorList>
            <person name="Sun Q."/>
            <person name="Zhou Y."/>
        </authorList>
    </citation>
    <scope>NUCLEOTIDE SEQUENCE</scope>
    <source>
        <strain evidence="2">CGMCC 1.12987</strain>
    </source>
</reference>
<dbReference type="RefSeq" id="WP_188533118.1">
    <property type="nucleotide sequence ID" value="NZ_BMGR01000017.1"/>
</dbReference>
<reference evidence="2" key="1">
    <citation type="journal article" date="2014" name="Int. J. Syst. Evol. Microbiol.">
        <title>Complete genome sequence of Corynebacterium casei LMG S-19264T (=DSM 44701T), isolated from a smear-ripened cheese.</title>
        <authorList>
            <consortium name="US DOE Joint Genome Institute (JGI-PGF)"/>
            <person name="Walter F."/>
            <person name="Albersmeier A."/>
            <person name="Kalinowski J."/>
            <person name="Ruckert C."/>
        </authorList>
    </citation>
    <scope>NUCLEOTIDE SEQUENCE</scope>
    <source>
        <strain evidence="2">CGMCC 1.12987</strain>
    </source>
</reference>
<proteinExistence type="predicted"/>
<accession>A0A917G4M1</accession>
<evidence type="ECO:0000313" key="2">
    <source>
        <dbReference type="EMBL" id="GGG21580.1"/>
    </source>
</evidence>
<evidence type="ECO:0000256" key="1">
    <source>
        <dbReference type="SAM" id="SignalP"/>
    </source>
</evidence>
<sequence>MKKRTWMFILGMLVIMATTAISFASTASTGTSIVVNGSGNTMTATIATALPTWTPTANRAGDIPGGTTTTGGTTAFTNGYLFDIDVKSNTDVFATLYLANSPALSKSYSYLNLNVGVYKVVDGVLTEVPDSAELLSLTNGYVTLQLSGAADGKYKIALKGGSFYCLSTTAGALAPQFTIDLR</sequence>
<keyword evidence="3" id="KW-1185">Reference proteome</keyword>
<evidence type="ECO:0000313" key="3">
    <source>
        <dbReference type="Proteomes" id="UP000644756"/>
    </source>
</evidence>
<keyword evidence="1" id="KW-0732">Signal</keyword>
<organism evidence="2 3">
    <name type="scientific">Paenibacillus abyssi</name>
    <dbReference type="NCBI Taxonomy" id="1340531"/>
    <lineage>
        <taxon>Bacteria</taxon>
        <taxon>Bacillati</taxon>
        <taxon>Bacillota</taxon>
        <taxon>Bacilli</taxon>
        <taxon>Bacillales</taxon>
        <taxon>Paenibacillaceae</taxon>
        <taxon>Paenibacillus</taxon>
    </lineage>
</organism>
<protein>
    <submittedName>
        <fullName evidence="2">Uncharacterized protein</fullName>
    </submittedName>
</protein>
<name>A0A917G4M1_9BACL</name>
<dbReference type="EMBL" id="BMGR01000017">
    <property type="protein sequence ID" value="GGG21580.1"/>
    <property type="molecule type" value="Genomic_DNA"/>
</dbReference>
<dbReference type="Proteomes" id="UP000644756">
    <property type="component" value="Unassembled WGS sequence"/>
</dbReference>
<dbReference type="AlphaFoldDB" id="A0A917G4M1"/>
<comment type="caution">
    <text evidence="2">The sequence shown here is derived from an EMBL/GenBank/DDBJ whole genome shotgun (WGS) entry which is preliminary data.</text>
</comment>
<feature type="chain" id="PRO_5037551619" evidence="1">
    <location>
        <begin position="25"/>
        <end position="182"/>
    </location>
</feature>
<feature type="signal peptide" evidence="1">
    <location>
        <begin position="1"/>
        <end position="24"/>
    </location>
</feature>